<sequence>MMIRRLLSGSQAHTRLMTNYYTACGGKSLQQHEGSWGSGVFRGKDDGFCAKRVQKAEIAA</sequence>
<dbReference type="AlphaFoldDB" id="A0A1Q9A8S0"/>
<proteinExistence type="predicted"/>
<evidence type="ECO:0000313" key="2">
    <source>
        <dbReference type="Proteomes" id="UP000185598"/>
    </source>
</evidence>
<name>A0A1Q9A8S0_9HYPH</name>
<keyword evidence="2" id="KW-1185">Reference proteome</keyword>
<accession>A0A1Q9A8S0</accession>
<gene>
    <name evidence="1" type="ORF">BJF91_07170</name>
</gene>
<comment type="caution">
    <text evidence="1">The sequence shown here is derived from an EMBL/GenBank/DDBJ whole genome shotgun (WGS) entry which is preliminary data.</text>
</comment>
<dbReference type="EMBL" id="MKIN01000020">
    <property type="protein sequence ID" value="OLP51004.1"/>
    <property type="molecule type" value="Genomic_DNA"/>
</dbReference>
<evidence type="ECO:0000313" key="1">
    <source>
        <dbReference type="EMBL" id="OLP51004.1"/>
    </source>
</evidence>
<reference evidence="1 2" key="1">
    <citation type="submission" date="2016-09" db="EMBL/GenBank/DDBJ databases">
        <title>Rhizobium oryziradicis sp. nov., isolated from the root of rice.</title>
        <authorList>
            <person name="Zhao J."/>
            <person name="Zhang X."/>
        </authorList>
    </citation>
    <scope>NUCLEOTIDE SEQUENCE [LARGE SCALE GENOMIC DNA]</scope>
    <source>
        <strain evidence="1 2">14971</strain>
    </source>
</reference>
<dbReference type="Proteomes" id="UP000185598">
    <property type="component" value="Unassembled WGS sequence"/>
</dbReference>
<organism evidence="1 2">
    <name type="scientific">Allorhizobium taibaishanense</name>
    <dbReference type="NCBI Taxonomy" id="887144"/>
    <lineage>
        <taxon>Bacteria</taxon>
        <taxon>Pseudomonadati</taxon>
        <taxon>Pseudomonadota</taxon>
        <taxon>Alphaproteobacteria</taxon>
        <taxon>Hyphomicrobiales</taxon>
        <taxon>Rhizobiaceae</taxon>
        <taxon>Rhizobium/Agrobacterium group</taxon>
        <taxon>Allorhizobium</taxon>
    </lineage>
</organism>
<protein>
    <submittedName>
        <fullName evidence="1">Uncharacterized protein</fullName>
    </submittedName>
</protein>
<dbReference type="STRING" id="887144.BJF91_07170"/>